<proteinExistence type="inferred from homology"/>
<evidence type="ECO:0000256" key="2">
    <source>
        <dbReference type="PIRSR" id="PIRSR000390-1"/>
    </source>
</evidence>
<reference evidence="6 7" key="1">
    <citation type="submission" date="2019-06" db="EMBL/GenBank/DDBJ databases">
        <title>Sequencing the genomes of 1000 actinobacteria strains.</title>
        <authorList>
            <person name="Klenk H.-P."/>
        </authorList>
    </citation>
    <scope>NUCLEOTIDE SEQUENCE [LARGE SCALE GENOMIC DNA]</scope>
    <source>
        <strain evidence="6 7">DSM 45928</strain>
    </source>
</reference>
<comment type="caution">
    <text evidence="6">The sequence shown here is derived from an EMBL/GenBank/DDBJ whole genome shotgun (WGS) entry which is preliminary data.</text>
</comment>
<keyword evidence="7" id="KW-1185">Reference proteome</keyword>
<feature type="modified residue" description="N6-(pyridoxal phosphate)lysine" evidence="3">
    <location>
        <position position="179"/>
    </location>
</feature>
<evidence type="ECO:0000313" key="6">
    <source>
        <dbReference type="EMBL" id="TQL75848.1"/>
    </source>
</evidence>
<dbReference type="Gene3D" id="3.40.640.10">
    <property type="entry name" value="Type I PLP-dependent aspartate aminotransferase-like (Major domain)"/>
    <property type="match status" value="1"/>
</dbReference>
<dbReference type="OrthoDB" id="9804264at2"/>
<organism evidence="6 7">
    <name type="scientific">Stackebrandtia endophytica</name>
    <dbReference type="NCBI Taxonomy" id="1496996"/>
    <lineage>
        <taxon>Bacteria</taxon>
        <taxon>Bacillati</taxon>
        <taxon>Actinomycetota</taxon>
        <taxon>Actinomycetes</taxon>
        <taxon>Glycomycetales</taxon>
        <taxon>Glycomycetaceae</taxon>
        <taxon>Stackebrandtia</taxon>
    </lineage>
</organism>
<gene>
    <name evidence="6" type="ORF">FB566_1363</name>
</gene>
<keyword evidence="3 4" id="KW-0663">Pyridoxal phosphate</keyword>
<evidence type="ECO:0000256" key="3">
    <source>
        <dbReference type="PIRSR" id="PIRSR000390-2"/>
    </source>
</evidence>
<evidence type="ECO:0000313" key="7">
    <source>
        <dbReference type="Proteomes" id="UP000317043"/>
    </source>
</evidence>
<dbReference type="InterPro" id="IPR015422">
    <property type="entry name" value="PyrdxlP-dep_Trfase_small"/>
</dbReference>
<dbReference type="PANTHER" id="PTHR30244:SF34">
    <property type="entry name" value="DTDP-4-AMINO-4,6-DIDEOXYGALACTOSE TRANSAMINASE"/>
    <property type="match status" value="1"/>
</dbReference>
<dbReference type="EMBL" id="VFOW01000001">
    <property type="protein sequence ID" value="TQL75848.1"/>
    <property type="molecule type" value="Genomic_DNA"/>
</dbReference>
<dbReference type="GO" id="GO:0000271">
    <property type="term" value="P:polysaccharide biosynthetic process"/>
    <property type="evidence" value="ECO:0007669"/>
    <property type="project" value="TreeGrafter"/>
</dbReference>
<dbReference type="GO" id="GO:0030170">
    <property type="term" value="F:pyridoxal phosphate binding"/>
    <property type="evidence" value="ECO:0007669"/>
    <property type="project" value="TreeGrafter"/>
</dbReference>
<dbReference type="AlphaFoldDB" id="A0A543ATE4"/>
<dbReference type="InterPro" id="IPR000653">
    <property type="entry name" value="DegT/StrS_aminotransferase"/>
</dbReference>
<dbReference type="InterPro" id="IPR015421">
    <property type="entry name" value="PyrdxlP-dep_Trfase_major"/>
</dbReference>
<dbReference type="Gene3D" id="3.90.1150.10">
    <property type="entry name" value="Aspartate Aminotransferase, domain 1"/>
    <property type="match status" value="1"/>
</dbReference>
<dbReference type="CDD" id="cd00616">
    <property type="entry name" value="AHBA_syn"/>
    <property type="match status" value="1"/>
</dbReference>
<name>A0A543ATE4_9ACTN</name>
<evidence type="ECO:0000256" key="4">
    <source>
        <dbReference type="RuleBase" id="RU004508"/>
    </source>
</evidence>
<dbReference type="PANTHER" id="PTHR30244">
    <property type="entry name" value="TRANSAMINASE"/>
    <property type="match status" value="1"/>
</dbReference>
<accession>A0A543ATE4</accession>
<dbReference type="RefSeq" id="WP_142036371.1">
    <property type="nucleotide sequence ID" value="NZ_JBHTGS010000001.1"/>
</dbReference>
<dbReference type="InParanoid" id="A0A543ATE4"/>
<dbReference type="FunCoup" id="A0A543ATE4">
    <property type="interactions" value="9"/>
</dbReference>
<dbReference type="InterPro" id="IPR015424">
    <property type="entry name" value="PyrdxlP-dep_Trfase"/>
</dbReference>
<dbReference type="PIRSF" id="PIRSF000390">
    <property type="entry name" value="PLP_StrS"/>
    <property type="match status" value="1"/>
</dbReference>
<dbReference type="Proteomes" id="UP000317043">
    <property type="component" value="Unassembled WGS sequence"/>
</dbReference>
<dbReference type="GO" id="GO:0008483">
    <property type="term" value="F:transaminase activity"/>
    <property type="evidence" value="ECO:0007669"/>
    <property type="project" value="TreeGrafter"/>
</dbReference>
<feature type="region of interest" description="Disordered" evidence="5">
    <location>
        <begin position="368"/>
        <end position="387"/>
    </location>
</feature>
<evidence type="ECO:0000256" key="1">
    <source>
        <dbReference type="ARBA" id="ARBA00001933"/>
    </source>
</evidence>
<sequence>MIPITAVKLGSEVEQSVLEVIRSGILAQGPKVEQLEREFARAVSVPHAIAVNSGTTALVAAIEAAGIGPGDEVVTSPFTFVATVNAILESGAAVRFADISRADFCVTAASVEAALSPRTRAVIPVYLYGQCADMPGIEATAKRHGLAVIEDAAQAFGATVDGRAAGSFGLGCFSLYATKNLTAGEGGIITTVDDDIAERLRLDRNQGMRRRYEYFQVGHNRRLTDLAAAVALPQLVTYPQTVKQRRLNAERLAEGLDGLPLRTPRQLADREHVWHQFTVQLAPDIDRDAVAEALADRGVGTGVYYPRLAHDYDCYREHPRVIRTSTPVAAAVAASCLSLPVHQHLTEADLNQIVEAVRTVLRRDDVARRVDRGGNHGRPPRSSDQSI</sequence>
<dbReference type="SUPFAM" id="SSF53383">
    <property type="entry name" value="PLP-dependent transferases"/>
    <property type="match status" value="1"/>
</dbReference>
<evidence type="ECO:0000256" key="5">
    <source>
        <dbReference type="SAM" id="MobiDB-lite"/>
    </source>
</evidence>
<feature type="active site" description="Proton acceptor" evidence="2">
    <location>
        <position position="179"/>
    </location>
</feature>
<comment type="cofactor">
    <cofactor evidence="1">
        <name>pyridoxal 5'-phosphate</name>
        <dbReference type="ChEBI" id="CHEBI:597326"/>
    </cofactor>
</comment>
<dbReference type="Pfam" id="PF01041">
    <property type="entry name" value="DegT_DnrJ_EryC1"/>
    <property type="match status" value="1"/>
</dbReference>
<protein>
    <submittedName>
        <fullName evidence="6">dTDP-4-amino-4,6-dideoxygalactose transaminase</fullName>
    </submittedName>
</protein>
<comment type="similarity">
    <text evidence="4">Belongs to the DegT/DnrJ/EryC1 family.</text>
</comment>